<name>A0ABS9DRG8_9PROT</name>
<organism evidence="1 2">
    <name type="scientific">Acidiphilium iwatense</name>
    <dbReference type="NCBI Taxonomy" id="768198"/>
    <lineage>
        <taxon>Bacteria</taxon>
        <taxon>Pseudomonadati</taxon>
        <taxon>Pseudomonadota</taxon>
        <taxon>Alphaproteobacteria</taxon>
        <taxon>Acetobacterales</taxon>
        <taxon>Acidocellaceae</taxon>
        <taxon>Acidiphilium</taxon>
    </lineage>
</organism>
<sequence length="120" mass="12638">MIETMRSTVVFSAGCRRRWSIAAGLIAILALPPTAFARSPGYGANGPPTQPATVKVLSFELVPLSANQLQSEAGRGIPSEVPGTVVPKPGNGTIKLWDEVPTVRVITTQASETLTINLAR</sequence>
<accession>A0ABS9DRG8</accession>
<dbReference type="Proteomes" id="UP001521209">
    <property type="component" value="Unassembled WGS sequence"/>
</dbReference>
<keyword evidence="2" id="KW-1185">Reference proteome</keyword>
<gene>
    <name evidence="1" type="ORF">L2A60_01460</name>
</gene>
<protein>
    <submittedName>
        <fullName evidence="1">Uncharacterized protein</fullName>
    </submittedName>
</protein>
<comment type="caution">
    <text evidence="1">The sequence shown here is derived from an EMBL/GenBank/DDBJ whole genome shotgun (WGS) entry which is preliminary data.</text>
</comment>
<evidence type="ECO:0000313" key="2">
    <source>
        <dbReference type="Proteomes" id="UP001521209"/>
    </source>
</evidence>
<proteinExistence type="predicted"/>
<dbReference type="EMBL" id="JAKGBZ010000002">
    <property type="protein sequence ID" value="MCF3945351.1"/>
    <property type="molecule type" value="Genomic_DNA"/>
</dbReference>
<dbReference type="RefSeq" id="WP_235702593.1">
    <property type="nucleotide sequence ID" value="NZ_JAKGBZ010000002.1"/>
</dbReference>
<reference evidence="1 2" key="1">
    <citation type="submission" date="2022-01" db="EMBL/GenBank/DDBJ databases">
        <authorList>
            <person name="Won M."/>
            <person name="Kim S.-J."/>
            <person name="Kwon S.-W."/>
        </authorList>
    </citation>
    <scope>NUCLEOTIDE SEQUENCE [LARGE SCALE GENOMIC DNA]</scope>
    <source>
        <strain evidence="1 2">KCTC 23505</strain>
    </source>
</reference>
<evidence type="ECO:0000313" key="1">
    <source>
        <dbReference type="EMBL" id="MCF3945351.1"/>
    </source>
</evidence>